<feature type="compositionally biased region" description="Low complexity" evidence="1">
    <location>
        <begin position="140"/>
        <end position="155"/>
    </location>
</feature>
<feature type="region of interest" description="Disordered" evidence="1">
    <location>
        <begin position="109"/>
        <end position="155"/>
    </location>
</feature>
<keyword evidence="3" id="KW-1185">Reference proteome</keyword>
<dbReference type="EMBL" id="CADIKK010000010">
    <property type="protein sequence ID" value="CAB3787661.1"/>
    <property type="molecule type" value="Genomic_DNA"/>
</dbReference>
<evidence type="ECO:0000313" key="2">
    <source>
        <dbReference type="EMBL" id="CAB3787661.1"/>
    </source>
</evidence>
<name>A0A6S7CE56_9BURK</name>
<sequence>MCPKWPASGAACLVWANDRVAFLSKFENLLRIAARHGIKVSPIFYDDCWNPTPQYGPQPAPVWGVHNSRWVQSPGTPVEQAYFQPGASNAAVTYKASLASYITDFVAPHRDGMSRTPRRPAQPTHFTSRREHAATHPTPSFASSAFAAASDDAGF</sequence>
<reference evidence="2 3" key="1">
    <citation type="submission" date="2020-04" db="EMBL/GenBank/DDBJ databases">
        <authorList>
            <person name="De Canck E."/>
        </authorList>
    </citation>
    <scope>NUCLEOTIDE SEQUENCE [LARGE SCALE GENOMIC DNA]</scope>
    <source>
        <strain evidence="2 3">LMG 28614</strain>
    </source>
</reference>
<organism evidence="2 3">
    <name type="scientific">Paraburkholderia ultramafica</name>
    <dbReference type="NCBI Taxonomy" id="1544867"/>
    <lineage>
        <taxon>Bacteria</taxon>
        <taxon>Pseudomonadati</taxon>
        <taxon>Pseudomonadota</taxon>
        <taxon>Betaproteobacteria</taxon>
        <taxon>Burkholderiales</taxon>
        <taxon>Burkholderiaceae</taxon>
        <taxon>Paraburkholderia</taxon>
    </lineage>
</organism>
<evidence type="ECO:0000313" key="3">
    <source>
        <dbReference type="Proteomes" id="UP000494365"/>
    </source>
</evidence>
<dbReference type="Proteomes" id="UP000494365">
    <property type="component" value="Unassembled WGS sequence"/>
</dbReference>
<accession>A0A6S7CE56</accession>
<dbReference type="AlphaFoldDB" id="A0A6S7CE56"/>
<evidence type="ECO:0000256" key="1">
    <source>
        <dbReference type="SAM" id="MobiDB-lite"/>
    </source>
</evidence>
<gene>
    <name evidence="2" type="ORF">LMG28614_02545</name>
</gene>
<protein>
    <submittedName>
        <fullName evidence="2">Uncharacterized protein</fullName>
    </submittedName>
</protein>
<proteinExistence type="predicted"/>